<reference evidence="3 4" key="1">
    <citation type="submission" date="2014-03" db="EMBL/GenBank/DDBJ databases">
        <authorList>
            <person name="Sibley D."/>
            <person name="Venepally P."/>
            <person name="Karamycheva S."/>
            <person name="Hadjithomas M."/>
            <person name="Khan A."/>
            <person name="Brunk B."/>
            <person name="Roos D."/>
            <person name="Caler E."/>
            <person name="Lorenzi H."/>
        </authorList>
    </citation>
    <scope>NUCLEOTIDE SEQUENCE [LARGE SCALE GENOMIC DNA]</scope>
    <source>
        <strain evidence="4">p89</strain>
    </source>
</reference>
<sequence>MREASRQPFAGDSSSPPKSETSCPTPPGSISHSPTCCLDESSSSPDPPHLRDAPCTSSFASKDYFLSSHESPSSSASLWPSSSDAPITSSSVSLPLLGCSASTEEKPSRNAQPSIGAARRLVDPLCCCSGSCCAFLHLVSSASSPSSSSSSSSSSPPSAVSTLSFSPSSRSSASPASPCLGYVERGEESCSSGGLSGCGGCVSRVIIHVDMDCFYAQVEELLDPSIVGKPVAVRQKQLIVTSNLVARQKPWQVRKGIYMPEALRRCPSLVVKNGEDLDKYRRVSDQILHALQEKTFLSCLLDTHQVPAPHSAASASTSSSPCAFSSKPFSSSTSSASRSSSPSASSFSSAPSLPPSFLSSSVSSSSPLPRSPSSASLPPSPSFPSASSRSFWSAASPAQAASHAVVKAMVGEELLVQRLGLDDFFIDATALVAAGTVALRRVFSHSSFSLLEASSEQAGRTSAALDEAQTNRTGERKHPCDEGRNGQQVRLCGGGEEAVSALEREATFLRKLERRSESFFPEGCIHCSLSTASSCPPSASSPPSSSPSSSSSVSSPSFSSSSSPGRPYASFSSRSSSTASSSSVSSFASGGPAEGVAAFSESENRAATSSARCMRQSAHASPLWLLAFAPFVYPEKADSKKRDADGDRQTQRQQSVCSSPHHCCAIGHPQNGEIAWSRRGRCGFAQIEESQHPRERETQVAEKKREKGERLFHPSMGGGEAAPAQHTASRSPTDGPQESHRQRENDADEGEKSRDEEQESAYLPCPCLLSLAIATHLASAIRRYIGTHMGLTSTAGISTNKSLAKLAGAFNKPSRQTLLLPQHRRGFLAPLALQKIPGVGSALVRLLSRAGLRTCADLLAVSLPRLAAILEASNFHFAPAAALAKALAEDASRPQETLSWRGDRKRDRSFGVLTKEEDRQCRLTEGVRSFREAKHIPANASAGAWMAAFQRRSTPSAATPAARTSPSFAPVAAPRPPTAVSGVSALSAVSSALARPVFLASAFWLRALCLGDEAEPVVPTTTPKSLSVEESYAARGVRTPERLVLELKKLVERLLARHQVHQTKHGQLATVFKLSIRQKDCDGECRQMILPPAFWDPCSFASSPSLSSRPSSSSQMSSSSLLSSTSSASSPSSSSSSYSSSSVSSSVSSPSSASSPSSCLVSGACEVHKNVLCATRAQLPTSLCHFLDRVFAEERRRRLGSRSSPLSASFSPSSLPSPVCPGRTESEREKNGERWNEQVASSFSCRTCLLNHVSLCLILRLGLAVELPQAACEESRDSGKERERAAAVAGETEKKRAEESHHREREGAREREATPGESLTVLARALVAQTQKAGGESQKEAREEAVELEDDKIISGTGGQDPGKWPDTKRRRLARDRDWETVSVAMFGSRMSESPSFYSTSSLPTVSSANRTSLPSTASPTFVSASLGNAASSPVSGASFAGPGRISRPPGGPVELHKLSVCFASFREAHRRQRGGERPLDLFLRGALKGRSPAAGSDSKGRKEGTERERRAAFCGVETKRERVEVVSLLTSDEDEVEAEGSGEGRTSDEETSEERSEAAKGRGPTSEIEEERAERKAIKEERAERRSIKEERAERRSIEEEGTQLRREVEEEREVSRETEEDRCVEEEERGTEESKELRVGAATIFREDETGEYVSLSQCSESSIASGDTAKLGDVTSSSGEEEQSDKIADVEEEQPRGNGGRRHALATRDEGQGGKHREEGRGEQRSGKRNERAEEGTEEQRGDVCKGIEDEFEIIVLSQGSSSSDKDDRPQGLFI</sequence>
<feature type="compositionally biased region" description="Basic and acidic residues" evidence="1">
    <location>
        <begin position="1767"/>
        <end position="1778"/>
    </location>
</feature>
<dbReference type="PANTHER" id="PTHR46404:SF1">
    <property type="entry name" value="DNA POLYMERASE IOTA"/>
    <property type="match status" value="1"/>
</dbReference>
<organism evidence="3 4">
    <name type="scientific">Toxoplasma gondii p89</name>
    <dbReference type="NCBI Taxonomy" id="943119"/>
    <lineage>
        <taxon>Eukaryota</taxon>
        <taxon>Sar</taxon>
        <taxon>Alveolata</taxon>
        <taxon>Apicomplexa</taxon>
        <taxon>Conoidasida</taxon>
        <taxon>Coccidia</taxon>
        <taxon>Eucoccidiorida</taxon>
        <taxon>Eimeriorina</taxon>
        <taxon>Sarcocystidae</taxon>
        <taxon>Toxoplasma</taxon>
    </lineage>
</organism>
<dbReference type="GO" id="GO:0019985">
    <property type="term" value="P:translesion synthesis"/>
    <property type="evidence" value="ECO:0007669"/>
    <property type="project" value="TreeGrafter"/>
</dbReference>
<feature type="compositionally biased region" description="Basic and acidic residues" evidence="1">
    <location>
        <begin position="639"/>
        <end position="650"/>
    </location>
</feature>
<comment type="caution">
    <text evidence="3">The sequence shown here is derived from an EMBL/GenBank/DDBJ whole genome shotgun (WGS) entry which is preliminary data.</text>
</comment>
<dbReference type="InterPro" id="IPR043128">
    <property type="entry name" value="Rev_trsase/Diguanyl_cyclase"/>
</dbReference>
<dbReference type="VEuPathDB" id="ToxoDB:TGP89_308880"/>
<feature type="region of interest" description="Disordered" evidence="1">
    <location>
        <begin position="1202"/>
        <end position="1233"/>
    </location>
</feature>
<feature type="compositionally biased region" description="Polar residues" evidence="1">
    <location>
        <begin position="1657"/>
        <end position="1668"/>
    </location>
</feature>
<dbReference type="InterPro" id="IPR043502">
    <property type="entry name" value="DNA/RNA_pol_sf"/>
</dbReference>
<gene>
    <name evidence="3" type="ORF">TGP89_308880</name>
</gene>
<dbReference type="EMBL" id="AEYI02001185">
    <property type="protein sequence ID" value="KFG40508.1"/>
    <property type="molecule type" value="Genomic_DNA"/>
</dbReference>
<feature type="compositionally biased region" description="Basic and acidic residues" evidence="1">
    <location>
        <begin position="737"/>
        <end position="755"/>
    </location>
</feature>
<feature type="region of interest" description="Disordered" evidence="1">
    <location>
        <begin position="639"/>
        <end position="661"/>
    </location>
</feature>
<feature type="region of interest" description="Disordered" evidence="1">
    <location>
        <begin position="1274"/>
        <end position="1319"/>
    </location>
</feature>
<dbReference type="Pfam" id="PF00817">
    <property type="entry name" value="IMS"/>
    <property type="match status" value="1"/>
</dbReference>
<dbReference type="Proteomes" id="UP000028828">
    <property type="component" value="Unassembled WGS sequence"/>
</dbReference>
<feature type="region of interest" description="Disordered" evidence="1">
    <location>
        <begin position="536"/>
        <end position="587"/>
    </location>
</feature>
<dbReference type="EC" id="2.7.7.7" evidence="3"/>
<dbReference type="InterPro" id="IPR001126">
    <property type="entry name" value="UmuC"/>
</dbReference>
<dbReference type="GO" id="GO:0003887">
    <property type="term" value="F:DNA-directed DNA polymerase activity"/>
    <property type="evidence" value="ECO:0007669"/>
    <property type="project" value="UniProtKB-EC"/>
</dbReference>
<dbReference type="Gene3D" id="3.40.1170.60">
    <property type="match status" value="1"/>
</dbReference>
<feature type="region of interest" description="Disordered" evidence="1">
    <location>
        <begin position="460"/>
        <end position="487"/>
    </location>
</feature>
<evidence type="ECO:0000313" key="3">
    <source>
        <dbReference type="EMBL" id="KFG40508.1"/>
    </source>
</evidence>
<evidence type="ECO:0000259" key="2">
    <source>
        <dbReference type="PROSITE" id="PS50173"/>
    </source>
</evidence>
<dbReference type="Gene3D" id="3.30.70.270">
    <property type="match status" value="2"/>
</dbReference>
<feature type="compositionally biased region" description="Low complexity" evidence="1">
    <location>
        <begin position="1202"/>
        <end position="1217"/>
    </location>
</feature>
<feature type="region of interest" description="Disordered" evidence="1">
    <location>
        <begin position="1759"/>
        <end position="1778"/>
    </location>
</feature>
<feature type="compositionally biased region" description="Basic and acidic residues" evidence="1">
    <location>
        <begin position="689"/>
        <end position="712"/>
    </location>
</feature>
<protein>
    <submittedName>
        <fullName evidence="3">ImpB/MucB/SamB family protein</fullName>
        <ecNumber evidence="3">2.7.7.7</ecNumber>
    </submittedName>
</protein>
<dbReference type="PROSITE" id="PS50173">
    <property type="entry name" value="UMUC"/>
    <property type="match status" value="2"/>
</dbReference>
<feature type="compositionally biased region" description="Basic and acidic residues" evidence="1">
    <location>
        <begin position="473"/>
        <end position="484"/>
    </location>
</feature>
<feature type="region of interest" description="Disordered" evidence="1">
    <location>
        <begin position="1477"/>
        <end position="1750"/>
    </location>
</feature>
<dbReference type="GO" id="GO:0006281">
    <property type="term" value="P:DNA repair"/>
    <property type="evidence" value="ECO:0007669"/>
    <property type="project" value="InterPro"/>
</dbReference>
<feature type="compositionally biased region" description="Basic and acidic residues" evidence="1">
    <location>
        <begin position="1274"/>
        <end position="1314"/>
    </location>
</feature>
<feature type="compositionally biased region" description="Basic and acidic residues" evidence="1">
    <location>
        <begin position="1499"/>
        <end position="1525"/>
    </location>
</feature>
<feature type="compositionally biased region" description="Acidic residues" evidence="1">
    <location>
        <begin position="1532"/>
        <end position="1541"/>
    </location>
</feature>
<dbReference type="SUPFAM" id="SSF56672">
    <property type="entry name" value="DNA/RNA polymerases"/>
    <property type="match status" value="2"/>
</dbReference>
<keyword evidence="3" id="KW-0548">Nucleotidyltransferase</keyword>
<dbReference type="Gene3D" id="1.10.150.20">
    <property type="entry name" value="5' to 3' exonuclease, C-terminal subdomain"/>
    <property type="match status" value="1"/>
</dbReference>
<accession>A0A086K7Z0</accession>
<feature type="domain" description="UmuC" evidence="2">
    <location>
        <begin position="781"/>
        <end position="840"/>
    </location>
</feature>
<evidence type="ECO:0000256" key="1">
    <source>
        <dbReference type="SAM" id="MobiDB-lite"/>
    </source>
</evidence>
<feature type="compositionally biased region" description="Basic and acidic residues" evidence="1">
    <location>
        <begin position="1573"/>
        <end position="1623"/>
    </location>
</feature>
<proteinExistence type="predicted"/>
<feature type="domain" description="UmuC" evidence="2">
    <location>
        <begin position="206"/>
        <end position="293"/>
    </location>
</feature>
<feature type="compositionally biased region" description="Basic and acidic residues" evidence="1">
    <location>
        <begin position="1224"/>
        <end position="1233"/>
    </location>
</feature>
<feature type="compositionally biased region" description="Polar residues" evidence="1">
    <location>
        <begin position="726"/>
        <end position="736"/>
    </location>
</feature>
<evidence type="ECO:0000313" key="4">
    <source>
        <dbReference type="Proteomes" id="UP000028828"/>
    </source>
</evidence>
<feature type="region of interest" description="Disordered" evidence="1">
    <location>
        <begin position="1"/>
        <end position="54"/>
    </location>
</feature>
<feature type="compositionally biased region" description="Basic and acidic residues" evidence="1">
    <location>
        <begin position="1709"/>
        <end position="1750"/>
    </location>
</feature>
<feature type="compositionally biased region" description="Polar residues" evidence="1">
    <location>
        <begin position="12"/>
        <end position="44"/>
    </location>
</feature>
<feature type="region of interest" description="Disordered" evidence="1">
    <location>
        <begin position="1106"/>
        <end position="1154"/>
    </location>
</feature>
<name>A0A086K7Z0_TOXGO</name>
<feature type="region of interest" description="Disordered" evidence="1">
    <location>
        <begin position="687"/>
        <end position="757"/>
    </location>
</feature>
<feature type="region of interest" description="Disordered" evidence="1">
    <location>
        <begin position="330"/>
        <end position="351"/>
    </location>
</feature>
<dbReference type="OrthoDB" id="418193at2759"/>
<feature type="compositionally biased region" description="Basic and acidic residues" evidence="1">
    <location>
        <begin position="1687"/>
        <end position="1698"/>
    </location>
</feature>
<feature type="compositionally biased region" description="Basic and acidic residues" evidence="1">
    <location>
        <begin position="1546"/>
        <end position="1561"/>
    </location>
</feature>
<dbReference type="PANTHER" id="PTHR46404">
    <property type="entry name" value="DNA POLYMERASE IOTA"/>
    <property type="match status" value="1"/>
</dbReference>
<keyword evidence="3" id="KW-0808">Transferase</keyword>